<reference evidence="3 4" key="1">
    <citation type="submission" date="2019-07" db="EMBL/GenBank/DDBJ databases">
        <title>Whole genome shotgun sequence of Rhodospirillum oryzae NBRC 107573.</title>
        <authorList>
            <person name="Hosoyama A."/>
            <person name="Uohara A."/>
            <person name="Ohji S."/>
            <person name="Ichikawa N."/>
        </authorList>
    </citation>
    <scope>NUCLEOTIDE SEQUENCE [LARGE SCALE GENOMIC DNA]</scope>
    <source>
        <strain evidence="3 4">NBRC 107573</strain>
    </source>
</reference>
<evidence type="ECO:0000313" key="3">
    <source>
        <dbReference type="EMBL" id="GEO79971.1"/>
    </source>
</evidence>
<evidence type="ECO:0000256" key="1">
    <source>
        <dbReference type="SAM" id="Phobius"/>
    </source>
</evidence>
<evidence type="ECO:0000313" key="4">
    <source>
        <dbReference type="Proteomes" id="UP000321567"/>
    </source>
</evidence>
<sequence>MGRVVLVLVLTLLGVGPATAQGQVQPLVADLSQHLVAITTAYSGTEVLLFGATDGPGDVVVVVRGPIATHVVRRKDHLGVLWANRESVVFEDVPTFYQVASNRPLEEFARPEVLARHQIGEDYLILPVQEEERYRPEILARFRTAFLRLKREEGLYSGSVQGRIQTLSNRLFRLNLTFPANAPVGPYIVEVYLFREGHVISAEITPLVISKIGVGADLSEVATNRPVLYGFLAVFVASLAGWMADVVLRKR</sequence>
<dbReference type="OrthoDB" id="9815212at2"/>
<protein>
    <recommendedName>
        <fullName evidence="5">TIGR02186 family protein</fullName>
    </recommendedName>
</protein>
<gene>
    <name evidence="3" type="ORF">ROR02_01020</name>
</gene>
<dbReference type="EMBL" id="BJZO01000002">
    <property type="protein sequence ID" value="GEO79971.1"/>
    <property type="molecule type" value="Genomic_DNA"/>
</dbReference>
<keyword evidence="1" id="KW-0472">Membrane</keyword>
<keyword evidence="4" id="KW-1185">Reference proteome</keyword>
<keyword evidence="1" id="KW-0812">Transmembrane</keyword>
<evidence type="ECO:0000256" key="2">
    <source>
        <dbReference type="SAM" id="SignalP"/>
    </source>
</evidence>
<feature type="signal peptide" evidence="2">
    <location>
        <begin position="1"/>
        <end position="20"/>
    </location>
</feature>
<dbReference type="RefSeq" id="WP_147162044.1">
    <property type="nucleotide sequence ID" value="NZ_BJZO01000002.1"/>
</dbReference>
<keyword evidence="1" id="KW-1133">Transmembrane helix</keyword>
<organism evidence="3 4">
    <name type="scientific">Pararhodospirillum oryzae</name>
    <dbReference type="NCBI Taxonomy" id="478448"/>
    <lineage>
        <taxon>Bacteria</taxon>
        <taxon>Pseudomonadati</taxon>
        <taxon>Pseudomonadota</taxon>
        <taxon>Alphaproteobacteria</taxon>
        <taxon>Rhodospirillales</taxon>
        <taxon>Rhodospirillaceae</taxon>
        <taxon>Pararhodospirillum</taxon>
    </lineage>
</organism>
<feature type="chain" id="PRO_5021897801" description="TIGR02186 family protein" evidence="2">
    <location>
        <begin position="21"/>
        <end position="251"/>
    </location>
</feature>
<dbReference type="InterPro" id="IPR019088">
    <property type="entry name" value="CHP02186-rel_TM"/>
</dbReference>
<dbReference type="Pfam" id="PF09608">
    <property type="entry name" value="Alph_Pro_TM"/>
    <property type="match status" value="1"/>
</dbReference>
<keyword evidence="2" id="KW-0732">Signal</keyword>
<dbReference type="Proteomes" id="UP000321567">
    <property type="component" value="Unassembled WGS sequence"/>
</dbReference>
<feature type="transmembrane region" description="Helical" evidence="1">
    <location>
        <begin position="227"/>
        <end position="248"/>
    </location>
</feature>
<evidence type="ECO:0008006" key="5">
    <source>
        <dbReference type="Google" id="ProtNLM"/>
    </source>
</evidence>
<accession>A0A512H3F6</accession>
<proteinExistence type="predicted"/>
<name>A0A512H3F6_9PROT</name>
<dbReference type="AlphaFoldDB" id="A0A512H3F6"/>
<comment type="caution">
    <text evidence="3">The sequence shown here is derived from an EMBL/GenBank/DDBJ whole genome shotgun (WGS) entry which is preliminary data.</text>
</comment>